<organism evidence="3 4">
    <name type="scientific">Odinarchaeota yellowstonii (strain LCB_4)</name>
    <dbReference type="NCBI Taxonomy" id="1841599"/>
    <lineage>
        <taxon>Archaea</taxon>
        <taxon>Promethearchaeati</taxon>
        <taxon>Candidatus Odinarchaeota</taxon>
        <taxon>Candidatus Odinarchaeia</taxon>
        <taxon>Candidatus Odinarchaeales</taxon>
        <taxon>Candidatus Odinarchaeaceae</taxon>
        <taxon>Candidatus Odinarchaeum</taxon>
    </lineage>
</organism>
<keyword evidence="1 3" id="KW-0689">Ribosomal protein</keyword>
<dbReference type="GO" id="GO:0022627">
    <property type="term" value="C:cytosolic small ribosomal subunit"/>
    <property type="evidence" value="ECO:0007669"/>
    <property type="project" value="TreeGrafter"/>
</dbReference>
<dbReference type="PANTHER" id="PTHR12538:SF0">
    <property type="entry name" value="40S RIBOSOMAL PROTEIN S26"/>
    <property type="match status" value="1"/>
</dbReference>
<keyword evidence="2" id="KW-0687">Ribonucleoprotein</keyword>
<gene>
    <name evidence="3" type="ORF">OdinLCB4_001105</name>
</gene>
<reference evidence="3" key="1">
    <citation type="journal article" date="2017" name="Nature">
        <title>Asgard archaea illuminate the origin of eukaryotic cellular complexity.</title>
        <authorList>
            <person name="Zaremba-Niedzwiedzka K."/>
            <person name="Caceres E.F."/>
            <person name="Saw J.H."/>
            <person name="Backstrom D."/>
            <person name="Juzokaite L."/>
            <person name="Vancaester E."/>
            <person name="Seitz K.W."/>
            <person name="Anantharaman K."/>
            <person name="Starnawski P."/>
            <person name="Kjeldsen K.U."/>
            <person name="Scott M.B."/>
            <person name="Nunoura T."/>
            <person name="Banfield J.F."/>
            <person name="Schramm A."/>
            <person name="Baker B.J."/>
            <person name="Spang A."/>
            <person name="Ettema T.J.G."/>
        </authorList>
    </citation>
    <scope>NUCLEOTIDE SEQUENCE</scope>
    <source>
        <strain evidence="3">LCB_4</strain>
    </source>
</reference>
<accession>A0AAF0D2L4</accession>
<proteinExistence type="predicted"/>
<dbReference type="InterPro" id="IPR000892">
    <property type="entry name" value="Ribosomal_eS26"/>
</dbReference>
<dbReference type="GO" id="GO:0003735">
    <property type="term" value="F:structural constituent of ribosome"/>
    <property type="evidence" value="ECO:0007669"/>
    <property type="project" value="InterPro"/>
</dbReference>
<dbReference type="GO" id="GO:0003729">
    <property type="term" value="F:mRNA binding"/>
    <property type="evidence" value="ECO:0007669"/>
    <property type="project" value="TreeGrafter"/>
</dbReference>
<evidence type="ECO:0000256" key="1">
    <source>
        <dbReference type="ARBA" id="ARBA00022980"/>
    </source>
</evidence>
<dbReference type="InterPro" id="IPR038551">
    <property type="entry name" value="Ribosomal_eS26_sf"/>
</dbReference>
<protein>
    <submittedName>
        <fullName evidence="3">30S ribosomal protein S26e</fullName>
    </submittedName>
</protein>
<dbReference type="Proteomes" id="UP000186851">
    <property type="component" value="Chromosome"/>
</dbReference>
<dbReference type="Gene3D" id="3.30.1740.20">
    <property type="entry name" value="Ribosomal protein S26e"/>
    <property type="match status" value="1"/>
</dbReference>
<evidence type="ECO:0000313" key="3">
    <source>
        <dbReference type="EMBL" id="WEU40558.1"/>
    </source>
</evidence>
<evidence type="ECO:0000313" key="4">
    <source>
        <dbReference type="Proteomes" id="UP000186851"/>
    </source>
</evidence>
<dbReference type="NCBIfam" id="NF006816">
    <property type="entry name" value="PRK09335.1"/>
    <property type="match status" value="1"/>
</dbReference>
<dbReference type="EMBL" id="CP091871">
    <property type="protein sequence ID" value="WEU40558.1"/>
    <property type="molecule type" value="Genomic_DNA"/>
</dbReference>
<sequence>MPKKRRSGGRAGGAAGKKSVVQCSQCGKLVPRDKAKKVTKYLTLVEPTIARELRQKGTYIPKEKVIKYYCISCAVHRGVVRIRAREERRTRE</sequence>
<name>A0AAF0D2L4_ODILC</name>
<dbReference type="AlphaFoldDB" id="A0AAF0D2L4"/>
<dbReference type="GO" id="GO:0006412">
    <property type="term" value="P:translation"/>
    <property type="evidence" value="ECO:0007669"/>
    <property type="project" value="InterPro"/>
</dbReference>
<reference evidence="3" key="2">
    <citation type="journal article" date="2022" name="Nat. Microbiol.">
        <title>A closed Candidatus Odinarchaeum chromosome exposes Asgard archaeal viruses.</title>
        <authorList>
            <person name="Tamarit D."/>
            <person name="Caceres E.F."/>
            <person name="Krupovic M."/>
            <person name="Nijland R."/>
            <person name="Eme L."/>
            <person name="Robinson N.P."/>
            <person name="Ettema T.J.G."/>
        </authorList>
    </citation>
    <scope>NUCLEOTIDE SEQUENCE</scope>
    <source>
        <strain evidence="3">LCB_4</strain>
    </source>
</reference>
<evidence type="ECO:0000256" key="2">
    <source>
        <dbReference type="ARBA" id="ARBA00023274"/>
    </source>
</evidence>
<dbReference type="KEGG" id="oyw:OdinLCB4_001105"/>
<dbReference type="Pfam" id="PF01283">
    <property type="entry name" value="Ribosomal_S26e"/>
    <property type="match status" value="1"/>
</dbReference>
<dbReference type="PANTHER" id="PTHR12538">
    <property type="entry name" value="40S RIBOSOMAL PROTEIN S26"/>
    <property type="match status" value="1"/>
</dbReference>